<organism evidence="1 2">
    <name type="scientific">Peronospora destructor</name>
    <dbReference type="NCBI Taxonomy" id="86335"/>
    <lineage>
        <taxon>Eukaryota</taxon>
        <taxon>Sar</taxon>
        <taxon>Stramenopiles</taxon>
        <taxon>Oomycota</taxon>
        <taxon>Peronosporomycetes</taxon>
        <taxon>Peronosporales</taxon>
        <taxon>Peronosporaceae</taxon>
        <taxon>Peronospora</taxon>
    </lineage>
</organism>
<dbReference type="PANTHER" id="PTHR20889">
    <property type="entry name" value="PHOSPHATASE, ORPHAN 1, 2"/>
    <property type="match status" value="1"/>
</dbReference>
<comment type="caution">
    <text evidence="1">The sequence shown here is derived from an EMBL/GenBank/DDBJ whole genome shotgun (WGS) entry which is preliminary data.</text>
</comment>
<accession>A0AAV0TAX3</accession>
<dbReference type="Pfam" id="PF06888">
    <property type="entry name" value="Put_Phosphatase"/>
    <property type="match status" value="1"/>
</dbReference>
<dbReference type="GO" id="GO:0016791">
    <property type="term" value="F:phosphatase activity"/>
    <property type="evidence" value="ECO:0007669"/>
    <property type="project" value="InterPro"/>
</dbReference>
<dbReference type="InterPro" id="IPR016965">
    <property type="entry name" value="Pase_PHOSPHO-typ"/>
</dbReference>
<name>A0AAV0TAX3_9STRA</name>
<dbReference type="Gene3D" id="3.40.50.1000">
    <property type="entry name" value="HAD superfamily/HAD-like"/>
    <property type="match status" value="1"/>
</dbReference>
<evidence type="ECO:0000313" key="2">
    <source>
        <dbReference type="Proteomes" id="UP001162029"/>
    </source>
</evidence>
<gene>
    <name evidence="1" type="ORF">PDE001_LOCUS1432</name>
</gene>
<dbReference type="PANTHER" id="PTHR20889:SF12">
    <property type="entry name" value="LP01149P"/>
    <property type="match status" value="1"/>
</dbReference>
<keyword evidence="2" id="KW-1185">Reference proteome</keyword>
<proteinExistence type="predicted"/>
<dbReference type="EMBL" id="CANTFM010000240">
    <property type="protein sequence ID" value="CAI5716033.1"/>
    <property type="molecule type" value="Genomic_DNA"/>
</dbReference>
<dbReference type="InterPro" id="IPR023214">
    <property type="entry name" value="HAD_sf"/>
</dbReference>
<protein>
    <submittedName>
        <fullName evidence="1">Uncharacterized protein</fullName>
    </submittedName>
</protein>
<evidence type="ECO:0000313" key="1">
    <source>
        <dbReference type="EMBL" id="CAI5716033.1"/>
    </source>
</evidence>
<sequence>MCKGRIIDTLRSVHPYTSVLYVGDGSGDFCAATRLLKNDVVFARANEANGKSYGLQKRIDSNPTLVEASVVPWSTGDDDIYRHFAQFFHS</sequence>
<dbReference type="Proteomes" id="UP001162029">
    <property type="component" value="Unassembled WGS sequence"/>
</dbReference>
<dbReference type="AlphaFoldDB" id="A0AAV0TAX3"/>
<reference evidence="1" key="1">
    <citation type="submission" date="2022-12" db="EMBL/GenBank/DDBJ databases">
        <authorList>
            <person name="Webb A."/>
        </authorList>
    </citation>
    <scope>NUCLEOTIDE SEQUENCE</scope>
    <source>
        <strain evidence="1">Pd1</strain>
    </source>
</reference>